<dbReference type="EMBL" id="JYFN01000002">
    <property type="protein sequence ID" value="KJE25199.1"/>
    <property type="molecule type" value="Genomic_DNA"/>
</dbReference>
<evidence type="ECO:0000256" key="3">
    <source>
        <dbReference type="ARBA" id="ARBA00022839"/>
    </source>
</evidence>
<comment type="function">
    <text evidence="5">5'-3' exonuclease acting preferentially on double-stranded DNA.</text>
</comment>
<feature type="domain" description="5'-3' exonuclease" evidence="7">
    <location>
        <begin position="20"/>
        <end position="321"/>
    </location>
</feature>
<organism evidence="8 9">
    <name type="scientific">Frankia torreyi</name>
    <dbReference type="NCBI Taxonomy" id="1856"/>
    <lineage>
        <taxon>Bacteria</taxon>
        <taxon>Bacillati</taxon>
        <taxon>Actinomycetota</taxon>
        <taxon>Actinomycetes</taxon>
        <taxon>Frankiales</taxon>
        <taxon>Frankiaceae</taxon>
        <taxon>Frankia</taxon>
    </lineage>
</organism>
<dbReference type="Proteomes" id="UP000032545">
    <property type="component" value="Unassembled WGS sequence"/>
</dbReference>
<evidence type="ECO:0000259" key="7">
    <source>
        <dbReference type="SMART" id="SM00475"/>
    </source>
</evidence>
<dbReference type="Pfam" id="PF02739">
    <property type="entry name" value="5_3_exonuc_N"/>
    <property type="match status" value="1"/>
</dbReference>
<evidence type="ECO:0000313" key="8">
    <source>
        <dbReference type="EMBL" id="KJE25199.1"/>
    </source>
</evidence>
<dbReference type="SMART" id="SM00475">
    <property type="entry name" value="53EXOc"/>
    <property type="match status" value="1"/>
</dbReference>
<dbReference type="InterPro" id="IPR002421">
    <property type="entry name" value="5-3_exonuclease"/>
</dbReference>
<dbReference type="SUPFAM" id="SSF88723">
    <property type="entry name" value="PIN domain-like"/>
    <property type="match status" value="1"/>
</dbReference>
<dbReference type="CDD" id="cd09898">
    <property type="entry name" value="H3TH_53EXO"/>
    <property type="match status" value="1"/>
</dbReference>
<evidence type="ECO:0000256" key="1">
    <source>
        <dbReference type="ARBA" id="ARBA00022722"/>
    </source>
</evidence>
<sequence length="356" mass="36499">MARGPAVDPVVSGPARERGGGLLLADAPSLYFRAFYGVPRAVRAPDGTPVNAVRGLLDVLARQIVEIRPRGLVACFDADWRPAFRVALLSSYKAHRVAVPADRAGVSVVGGDAVVGGDVEEVADELTVQLPIIDAVLDAFGIARAAAVGFEADDVIATLATRHRGGGVDILTGDRDLFQLVDDHAGVRVRYAVEKFAVVDEASVTARYGIPGRAYADFAVLRGDPSDGLPGVGGIGAKTAAMLLNRFGSLAAILAALDTPPAPPAPPASVAAGARGGARAEGMPVAARRRLLAARDYLDAAVGVVAVVRDCDVGDVDGRLPVSPADPQAVLALSERWGLAGPCTRLMSALDAVGAG</sequence>
<dbReference type="PANTHER" id="PTHR42646">
    <property type="entry name" value="FLAP ENDONUCLEASE XNI"/>
    <property type="match status" value="1"/>
</dbReference>
<comment type="caution">
    <text evidence="8">The sequence shown here is derived from an EMBL/GenBank/DDBJ whole genome shotgun (WGS) entry which is preliminary data.</text>
</comment>
<dbReference type="InterPro" id="IPR038969">
    <property type="entry name" value="FEN"/>
</dbReference>
<evidence type="ECO:0000313" key="9">
    <source>
        <dbReference type="Proteomes" id="UP000032545"/>
    </source>
</evidence>
<dbReference type="InterPro" id="IPR020046">
    <property type="entry name" value="5-3_exonucl_a-hlix_arch_N"/>
</dbReference>
<dbReference type="InterPro" id="IPR020045">
    <property type="entry name" value="DNA_polI_H3TH"/>
</dbReference>
<evidence type="ECO:0000256" key="5">
    <source>
        <dbReference type="ARBA" id="ARBA00049957"/>
    </source>
</evidence>
<accession>A0A0D8BME7</accession>
<keyword evidence="4" id="KW-0238">DNA-binding</keyword>
<evidence type="ECO:0000256" key="6">
    <source>
        <dbReference type="ARBA" id="ARBA00050026"/>
    </source>
</evidence>
<dbReference type="PANTHER" id="PTHR42646:SF2">
    <property type="entry name" value="5'-3' EXONUCLEASE FAMILY PROTEIN"/>
    <property type="match status" value="1"/>
</dbReference>
<dbReference type="OrthoDB" id="9806424at2"/>
<dbReference type="InterPro" id="IPR036279">
    <property type="entry name" value="5-3_exonuclease_C_sf"/>
</dbReference>
<dbReference type="InterPro" id="IPR029060">
    <property type="entry name" value="PIN-like_dom_sf"/>
</dbReference>
<dbReference type="AlphaFoldDB" id="A0A0D8BME7"/>
<name>A0A0D8BME7_9ACTN</name>
<evidence type="ECO:0000256" key="4">
    <source>
        <dbReference type="ARBA" id="ARBA00023125"/>
    </source>
</evidence>
<dbReference type="CDD" id="cd09859">
    <property type="entry name" value="PIN_53EXO"/>
    <property type="match status" value="1"/>
</dbReference>
<keyword evidence="2" id="KW-0378">Hydrolase</keyword>
<dbReference type="SUPFAM" id="SSF47807">
    <property type="entry name" value="5' to 3' exonuclease, C-terminal subdomain"/>
    <property type="match status" value="1"/>
</dbReference>
<dbReference type="Pfam" id="PF01367">
    <property type="entry name" value="5_3_exonuc"/>
    <property type="match status" value="1"/>
</dbReference>
<dbReference type="GO" id="GO:0033567">
    <property type="term" value="P:DNA replication, Okazaki fragment processing"/>
    <property type="evidence" value="ECO:0007669"/>
    <property type="project" value="InterPro"/>
</dbReference>
<dbReference type="GO" id="GO:0008409">
    <property type="term" value="F:5'-3' exonuclease activity"/>
    <property type="evidence" value="ECO:0007669"/>
    <property type="project" value="InterPro"/>
</dbReference>
<dbReference type="GO" id="GO:0003677">
    <property type="term" value="F:DNA binding"/>
    <property type="evidence" value="ECO:0007669"/>
    <property type="project" value="UniProtKB-KW"/>
</dbReference>
<dbReference type="Gene3D" id="3.40.50.1010">
    <property type="entry name" value="5'-nuclease"/>
    <property type="match status" value="1"/>
</dbReference>
<reference evidence="9" key="1">
    <citation type="submission" date="2015-02" db="EMBL/GenBank/DDBJ databases">
        <title>Draft Genome of Frankia sp. CpI1-S.</title>
        <authorList>
            <person name="Oshone R.T."/>
            <person name="Ngom M."/>
            <person name="Ghodhbane-Gtari F."/>
            <person name="Gtari M."/>
            <person name="Morris K."/>
            <person name="Thomas K."/>
            <person name="Sen A."/>
            <person name="Tisa L.S."/>
        </authorList>
    </citation>
    <scope>NUCLEOTIDE SEQUENCE [LARGE SCALE GENOMIC DNA]</scope>
    <source>
        <strain evidence="9">CpI1-S</strain>
    </source>
</reference>
<proteinExistence type="predicted"/>
<keyword evidence="1" id="KW-0540">Nuclease</keyword>
<reference evidence="8 9" key="2">
    <citation type="journal article" date="2016" name="Genome Announc.">
        <title>Permanent Draft Genome Sequences for Two Variants of Frankia sp. Strain CpI1, the First Frankia Strain Isolated from Root Nodules of Comptonia peregrina.</title>
        <authorList>
            <person name="Oshone R."/>
            <person name="Hurst S.G.IV."/>
            <person name="Abebe-Akele F."/>
            <person name="Simpson S."/>
            <person name="Morris K."/>
            <person name="Thomas W.K."/>
            <person name="Tisa L.S."/>
        </authorList>
    </citation>
    <scope>NUCLEOTIDE SEQUENCE [LARGE SCALE GENOMIC DNA]</scope>
    <source>
        <strain evidence="9">CpI1-S</strain>
    </source>
</reference>
<dbReference type="RefSeq" id="WP_044883128.1">
    <property type="nucleotide sequence ID" value="NZ_JYFN01000002.1"/>
</dbReference>
<dbReference type="Gene3D" id="1.10.150.20">
    <property type="entry name" value="5' to 3' exonuclease, C-terminal subdomain"/>
    <property type="match status" value="1"/>
</dbReference>
<gene>
    <name evidence="8" type="ORF">FF36_00332</name>
</gene>
<keyword evidence="3 8" id="KW-0269">Exonuclease</keyword>
<dbReference type="GO" id="GO:0017108">
    <property type="term" value="F:5'-flap endonuclease activity"/>
    <property type="evidence" value="ECO:0007669"/>
    <property type="project" value="InterPro"/>
</dbReference>
<protein>
    <recommendedName>
        <fullName evidence="6">5'-3' exonuclease</fullName>
    </recommendedName>
</protein>
<dbReference type="InterPro" id="IPR008918">
    <property type="entry name" value="HhH2"/>
</dbReference>
<dbReference type="PATRIC" id="fig|1502723.3.peg.374"/>
<dbReference type="SMART" id="SM00279">
    <property type="entry name" value="HhH2"/>
    <property type="match status" value="1"/>
</dbReference>
<keyword evidence="9" id="KW-1185">Reference proteome</keyword>
<evidence type="ECO:0000256" key="2">
    <source>
        <dbReference type="ARBA" id="ARBA00022801"/>
    </source>
</evidence>